<sequence>VLTVAATIANCRAVVFDCAGTLLRLDPSPEQIFQDAARPLGLDIALAEIAHAYEIVAFAVKMKSSELTTKARKDAFYAELNRALCAVLGIDSLFDRLHPLLLSRFAARRRWVAFDDAAPALSTVGAHVAVHALANWDRHLDDVLVRAGLRHLLGDAAASEALGAEKPARACFDAFLERIALDAGQVVYVGNEYVADVIGARNAGLTPILIDRGNRLPHADCLRVQSLLDLTRPTDVQLGG</sequence>
<proteinExistence type="predicted"/>
<dbReference type="PANTHER" id="PTHR46191:SF2">
    <property type="entry name" value="HALOACID DEHALOGENASE-LIKE HYDROLASE DOMAIN-CONTAINING PROTEIN 3"/>
    <property type="match status" value="1"/>
</dbReference>
<keyword evidence="2" id="KW-1185">Reference proteome</keyword>
<dbReference type="AlphaFoldDB" id="A0A2U3N9E9"/>
<dbReference type="Pfam" id="PF00702">
    <property type="entry name" value="Hydrolase"/>
    <property type="match status" value="1"/>
</dbReference>
<gene>
    <name evidence="1" type="ORF">MTAB308_1549</name>
</gene>
<evidence type="ECO:0000313" key="1">
    <source>
        <dbReference type="EMBL" id="SPM28064.1"/>
    </source>
</evidence>
<reference evidence="1 2" key="1">
    <citation type="submission" date="2017-01" db="EMBL/GenBank/DDBJ databases">
        <authorList>
            <consortium name="Urmite Genomes"/>
        </authorList>
    </citation>
    <scope>NUCLEOTIDE SEQUENCE [LARGE SCALE GENOMIC DNA]</scope>
    <source>
        <strain evidence="1 2">AB308</strain>
    </source>
</reference>
<dbReference type="InterPro" id="IPR044924">
    <property type="entry name" value="HAD-SF_hydro_IA_REG-2-like_cap"/>
</dbReference>
<dbReference type="SFLD" id="SFLDG01129">
    <property type="entry name" value="C1.5:_HAD__Beta-PGM__Phosphata"/>
    <property type="match status" value="1"/>
</dbReference>
<name>A0A2U3N9E9_9MYCO</name>
<evidence type="ECO:0000313" key="2">
    <source>
        <dbReference type="Proteomes" id="UP000241595"/>
    </source>
</evidence>
<dbReference type="InterPro" id="IPR036412">
    <property type="entry name" value="HAD-like_sf"/>
</dbReference>
<organism evidence="1 2">
    <name type="scientific">Mycobacterium terramassiliense</name>
    <dbReference type="NCBI Taxonomy" id="1841859"/>
    <lineage>
        <taxon>Bacteria</taxon>
        <taxon>Bacillati</taxon>
        <taxon>Actinomycetota</taxon>
        <taxon>Actinomycetes</taxon>
        <taxon>Mycobacteriales</taxon>
        <taxon>Mycobacteriaceae</taxon>
        <taxon>Mycobacterium</taxon>
    </lineage>
</organism>
<dbReference type="EMBL" id="FTRV01000010">
    <property type="protein sequence ID" value="SPM28064.1"/>
    <property type="molecule type" value="Genomic_DNA"/>
</dbReference>
<dbReference type="PANTHER" id="PTHR46191">
    <property type="match status" value="1"/>
</dbReference>
<dbReference type="Gene3D" id="3.40.50.1000">
    <property type="entry name" value="HAD superfamily/HAD-like"/>
    <property type="match status" value="1"/>
</dbReference>
<dbReference type="SFLD" id="SFLDS00003">
    <property type="entry name" value="Haloacid_Dehalogenase"/>
    <property type="match status" value="1"/>
</dbReference>
<dbReference type="InterPro" id="IPR023214">
    <property type="entry name" value="HAD_sf"/>
</dbReference>
<feature type="non-terminal residue" evidence="1">
    <location>
        <position position="1"/>
    </location>
</feature>
<dbReference type="SUPFAM" id="SSF56784">
    <property type="entry name" value="HAD-like"/>
    <property type="match status" value="1"/>
</dbReference>
<dbReference type="Gene3D" id="1.10.150.720">
    <property type="entry name" value="Haloacid dehalogenase-like hydrolase"/>
    <property type="match status" value="1"/>
</dbReference>
<accession>A0A2U3N9E9</accession>
<dbReference type="InterPro" id="IPR051828">
    <property type="entry name" value="HAD-like_hydrolase_domain"/>
</dbReference>
<dbReference type="STRING" id="1841859.GCA_900157385_01546"/>
<dbReference type="Proteomes" id="UP000241595">
    <property type="component" value="Unassembled WGS sequence"/>
</dbReference>
<protein>
    <submittedName>
        <fullName evidence="1">Haloacid dehalogenase</fullName>
    </submittedName>
</protein>